<keyword evidence="13" id="KW-0342">GTP-binding</keyword>
<dbReference type="AlphaFoldDB" id="A0A1I8EFS8"/>
<dbReference type="Gene3D" id="3.40.50.150">
    <property type="entry name" value="Vaccinia Virus protein VP39"/>
    <property type="match status" value="1"/>
</dbReference>
<dbReference type="Gene3D" id="1.10.10.2150">
    <property type="entry name" value="Ribosomal RNA-processing protein 8, N-terminal domain"/>
    <property type="match status" value="1"/>
</dbReference>
<keyword evidence="8" id="KW-0808">Transferase</keyword>
<comment type="similarity">
    <text evidence="2">Belongs to the methyltransferase superfamily. RRP8 family.</text>
</comment>
<evidence type="ECO:0000256" key="8">
    <source>
        <dbReference type="ARBA" id="ARBA00022679"/>
    </source>
</evidence>
<dbReference type="Pfam" id="PF06858">
    <property type="entry name" value="NOG1"/>
    <property type="match status" value="1"/>
</dbReference>
<evidence type="ECO:0000256" key="13">
    <source>
        <dbReference type="ARBA" id="ARBA00023134"/>
    </source>
</evidence>
<dbReference type="InterPro" id="IPR042036">
    <property type="entry name" value="RRP8_N"/>
</dbReference>
<dbReference type="InterPro" id="IPR007823">
    <property type="entry name" value="RRP8"/>
</dbReference>
<dbReference type="Pfam" id="PF08155">
    <property type="entry name" value="NOGCT"/>
    <property type="match status" value="1"/>
</dbReference>
<accession>A0A1I8EFS8</accession>
<evidence type="ECO:0000256" key="6">
    <source>
        <dbReference type="ARBA" id="ARBA00022552"/>
    </source>
</evidence>
<evidence type="ECO:0000256" key="4">
    <source>
        <dbReference type="ARBA" id="ARBA00022491"/>
    </source>
</evidence>
<protein>
    <recommendedName>
        <fullName evidence="3">Ribosomal RNA-processing protein 8</fullName>
    </recommendedName>
</protein>
<keyword evidence="12" id="KW-0805">Transcription regulation</keyword>
<evidence type="ECO:0000256" key="11">
    <source>
        <dbReference type="ARBA" id="ARBA00022853"/>
    </source>
</evidence>
<keyword evidence="6" id="KW-0698">rRNA processing</keyword>
<dbReference type="CDD" id="cd01897">
    <property type="entry name" value="NOG"/>
    <property type="match status" value="1"/>
</dbReference>
<dbReference type="GO" id="GO:0006364">
    <property type="term" value="P:rRNA processing"/>
    <property type="evidence" value="ECO:0007669"/>
    <property type="project" value="UniProtKB-KW"/>
</dbReference>
<name>A0A1I8EFS8_WUCBA</name>
<organism evidence="17">
    <name type="scientific">Wuchereria bancrofti</name>
    <dbReference type="NCBI Taxonomy" id="6293"/>
    <lineage>
        <taxon>Eukaryota</taxon>
        <taxon>Metazoa</taxon>
        <taxon>Ecdysozoa</taxon>
        <taxon>Nematoda</taxon>
        <taxon>Chromadorea</taxon>
        <taxon>Rhabditida</taxon>
        <taxon>Spirurina</taxon>
        <taxon>Spiruromorpha</taxon>
        <taxon>Filarioidea</taxon>
        <taxon>Onchocercidae</taxon>
        <taxon>Wuchereria</taxon>
    </lineage>
</organism>
<keyword evidence="7" id="KW-0489">Methyltransferase</keyword>
<dbReference type="PROSITE" id="PS51710">
    <property type="entry name" value="G_OBG"/>
    <property type="match status" value="1"/>
</dbReference>
<evidence type="ECO:0000256" key="10">
    <source>
        <dbReference type="ARBA" id="ARBA00022741"/>
    </source>
</evidence>
<keyword evidence="11" id="KW-0156">Chromatin regulator</keyword>
<evidence type="ECO:0000256" key="15">
    <source>
        <dbReference type="ARBA" id="ARBA00023242"/>
    </source>
</evidence>
<dbReference type="STRING" id="6293.A0A1I8EFS8"/>
<dbReference type="FunFam" id="1.20.120.1190:FF:000001">
    <property type="entry name" value="Nucleolar GTP-binding protein 1"/>
    <property type="match status" value="1"/>
</dbReference>
<dbReference type="GO" id="GO:0032259">
    <property type="term" value="P:methylation"/>
    <property type="evidence" value="ECO:0007669"/>
    <property type="project" value="UniProtKB-KW"/>
</dbReference>
<dbReference type="FunFam" id="3.40.50.150:FF:000068">
    <property type="entry name" value="Ribosomal RNA-processing protein 8"/>
    <property type="match status" value="1"/>
</dbReference>
<dbReference type="GO" id="GO:0006325">
    <property type="term" value="P:chromatin organization"/>
    <property type="evidence" value="ECO:0007669"/>
    <property type="project" value="UniProtKB-KW"/>
</dbReference>
<keyword evidence="10" id="KW-0547">Nucleotide-binding</keyword>
<dbReference type="InterPro" id="IPR010674">
    <property type="entry name" value="NOG1_Rossman_fold_dom"/>
</dbReference>
<dbReference type="InterPro" id="IPR041623">
    <property type="entry name" value="NOG1_N"/>
</dbReference>
<dbReference type="Gene3D" id="1.20.120.1190">
    <property type="match status" value="1"/>
</dbReference>
<evidence type="ECO:0000256" key="12">
    <source>
        <dbReference type="ARBA" id="ARBA00023015"/>
    </source>
</evidence>
<dbReference type="PANTHER" id="PTHR45759">
    <property type="entry name" value="NUCLEOLAR GTP-BINDING PROTEIN 1"/>
    <property type="match status" value="1"/>
</dbReference>
<evidence type="ECO:0000313" key="17">
    <source>
        <dbReference type="WBParaSite" id="maker-PairedContig_1907-snap-gene-0.3-mRNA-1"/>
    </source>
</evidence>
<evidence type="ECO:0000256" key="5">
    <source>
        <dbReference type="ARBA" id="ARBA00022517"/>
    </source>
</evidence>
<evidence type="ECO:0000256" key="14">
    <source>
        <dbReference type="ARBA" id="ARBA00023163"/>
    </source>
</evidence>
<dbReference type="InterPro" id="IPR031167">
    <property type="entry name" value="G_OBG"/>
</dbReference>
<keyword evidence="15" id="KW-0539">Nucleus</keyword>
<dbReference type="InterPro" id="IPR029063">
    <property type="entry name" value="SAM-dependent_MTases_sf"/>
</dbReference>
<dbReference type="Pfam" id="PF05148">
    <property type="entry name" value="Methyltransf_8"/>
    <property type="match status" value="1"/>
</dbReference>
<dbReference type="InterPro" id="IPR012973">
    <property type="entry name" value="NOG_C"/>
</dbReference>
<dbReference type="Pfam" id="PF17835">
    <property type="entry name" value="NOG1_N"/>
    <property type="match status" value="1"/>
</dbReference>
<evidence type="ECO:0000259" key="16">
    <source>
        <dbReference type="PROSITE" id="PS51710"/>
    </source>
</evidence>
<dbReference type="SUPFAM" id="SSF52540">
    <property type="entry name" value="P-loop containing nucleoside triphosphate hydrolases"/>
    <property type="match status" value="1"/>
</dbReference>
<dbReference type="GO" id="GO:0005525">
    <property type="term" value="F:GTP binding"/>
    <property type="evidence" value="ECO:0007669"/>
    <property type="project" value="UniProtKB-KW"/>
</dbReference>
<feature type="domain" description="OBG-type G" evidence="16">
    <location>
        <begin position="189"/>
        <end position="348"/>
    </location>
</feature>
<keyword evidence="9" id="KW-0949">S-adenosyl-L-methionine</keyword>
<keyword evidence="14" id="KW-0804">Transcription</keyword>
<dbReference type="SUPFAM" id="SSF53335">
    <property type="entry name" value="S-adenosyl-L-methionine-dependent methyltransferases"/>
    <property type="match status" value="1"/>
</dbReference>
<dbReference type="GO" id="GO:0005730">
    <property type="term" value="C:nucleolus"/>
    <property type="evidence" value="ECO:0007669"/>
    <property type="project" value="UniProtKB-SubCell"/>
</dbReference>
<dbReference type="FunFam" id="1.10.10.2150:FF:000001">
    <property type="entry name" value="Ribosomal RNA-processing protein 8"/>
    <property type="match status" value="1"/>
</dbReference>
<evidence type="ECO:0000256" key="7">
    <source>
        <dbReference type="ARBA" id="ARBA00022603"/>
    </source>
</evidence>
<dbReference type="InterPro" id="IPR027417">
    <property type="entry name" value="P-loop_NTPase"/>
</dbReference>
<evidence type="ECO:0000256" key="3">
    <source>
        <dbReference type="ARBA" id="ARBA00020203"/>
    </source>
</evidence>
<reference evidence="17" key="1">
    <citation type="submission" date="2016-11" db="UniProtKB">
        <authorList>
            <consortium name="WormBaseParasite"/>
        </authorList>
    </citation>
    <scope>IDENTIFICATION</scope>
    <source>
        <strain evidence="17">pt0022</strain>
    </source>
</reference>
<keyword evidence="4" id="KW-0678">Repressor</keyword>
<evidence type="ECO:0000256" key="2">
    <source>
        <dbReference type="ARBA" id="ARBA00006301"/>
    </source>
</evidence>
<dbReference type="Gene3D" id="3.40.50.300">
    <property type="entry name" value="P-loop containing nucleotide triphosphate hydrolases"/>
    <property type="match status" value="1"/>
</dbReference>
<evidence type="ECO:0000256" key="1">
    <source>
        <dbReference type="ARBA" id="ARBA00004604"/>
    </source>
</evidence>
<sequence length="996" mass="114410">MAFHKVARGRGKGGGVPVQMPAIYNFKKITVVPSAADLKEIVLSKTQRKTPTVIRRHFAISRIRSFYTRKIKFLQQVLHDKLTQIIDEFPKMEEVHPFYADLMNILYDKDHYKIALGQMNMGRHLIDGIAREYVRLMKYGDSLYRCKMLKRAALGRMVKLLKRQKSSFDYLEQVRQHLSRLPTIDPNTRTLILCGFPNVGKSSLMNLLTRADVEVQPYAFTTKALYVIDTPGILDQSLEERNTIEMQAITALAHLRAAVLFIMDISETCDHTIEEQVALFESIRPLFVNKPVLIGLNKVDIVRRDELKQEKMEQLKRLEGDSASIFELSTVTQEGVMDFRNTACNHLLTQRVKSKLQSRKLAIEDGALSRVFVAYPVPRDDKVRVPHIPEAVVKKKFFGSNNLNEGKFREIRKLERQIELEMQDEYMLDLKKHYLLKNDEEKYDAVPEIWEGHNISDFIALNVRDMLKSIRKEEEAKIQAGYYDEDLVLDDDETKKLFENAEKIMEKESRLKMTSQAKKSITKPRLSRSVARKRDRTMACLEEQFRELGAIINPSQLKNLAKEQLKEPTIKKIRVGKSPGLVASRPPSRDIRGIKNDKVREIVKKVGRKKQRNLQHEARKGEADRHIFVKRPKHLFSGKRGLGKTDRRGTLPIYHCEPVSLMGHEEKLVGRNNMIPFKQGDVDCSEEVETLVTMFRGKQHRPWRNKVRKKAAKEAKRKLREENGNERTISSSDVQIMKKKRKSRVKRINCNGSTKSGAMNRQETSGREGIDSSLFRYINEQLYTMSGAKAMELFRKDPQAFKLYHKGYQKQANKWPFNPVRIIIQWIKSLKHNGLVIADLGCGNATIADALSHIATVYSFDLVAANDRVMACDMSMVPLCDESVDIVVFCLSLMGTNLNEYLMEANRILKKSGFLKIAEIASRFISLKQFIHAVAKMGFAITGKMMKNGGYFVILEFMKTGKVVQKRPIGLILKPCLYKKRSGECELILSDSEPKL</sequence>
<proteinExistence type="inferred from homology"/>
<dbReference type="GO" id="GO:0008168">
    <property type="term" value="F:methyltransferase activity"/>
    <property type="evidence" value="ECO:0007669"/>
    <property type="project" value="UniProtKB-KW"/>
</dbReference>
<dbReference type="WBParaSite" id="maker-PairedContig_1907-snap-gene-0.3-mRNA-1">
    <property type="protein sequence ID" value="maker-PairedContig_1907-snap-gene-0.3-mRNA-1"/>
    <property type="gene ID" value="maker-PairedContig_1907-snap-gene-0.3"/>
</dbReference>
<comment type="subcellular location">
    <subcellularLocation>
        <location evidence="1">Nucleus</location>
        <location evidence="1">Nucleolus</location>
    </subcellularLocation>
</comment>
<keyword evidence="5" id="KW-0690">Ribosome biogenesis</keyword>
<evidence type="ECO:0000256" key="9">
    <source>
        <dbReference type="ARBA" id="ARBA00022691"/>
    </source>
</evidence>